<reference evidence="1 2" key="1">
    <citation type="journal article" date="2015" name="Genome Biol. Evol.">
        <title>Phylogenomic analyses indicate that early fungi evolved digesting cell walls of algal ancestors of land plants.</title>
        <authorList>
            <person name="Chang Y."/>
            <person name="Wang S."/>
            <person name="Sekimoto S."/>
            <person name="Aerts A.L."/>
            <person name="Choi C."/>
            <person name="Clum A."/>
            <person name="LaButti K.M."/>
            <person name="Lindquist E.A."/>
            <person name="Yee Ngan C."/>
            <person name="Ohm R.A."/>
            <person name="Salamov A.A."/>
            <person name="Grigoriev I.V."/>
            <person name="Spatafora J.W."/>
            <person name="Berbee M.L."/>
        </authorList>
    </citation>
    <scope>NUCLEOTIDE SEQUENCE [LARGE SCALE GENOMIC DNA]</scope>
    <source>
        <strain evidence="1 2">NRRL 28638</strain>
    </source>
</reference>
<evidence type="ECO:0000313" key="1">
    <source>
        <dbReference type="EMBL" id="KXN67079.1"/>
    </source>
</evidence>
<accession>A0A137NWR3</accession>
<keyword evidence="2" id="KW-1185">Reference proteome</keyword>
<feature type="non-terminal residue" evidence="1">
    <location>
        <position position="581"/>
    </location>
</feature>
<dbReference type="AlphaFoldDB" id="A0A137NWR3"/>
<evidence type="ECO:0000313" key="2">
    <source>
        <dbReference type="Proteomes" id="UP000070444"/>
    </source>
</evidence>
<dbReference type="Proteomes" id="UP000070444">
    <property type="component" value="Unassembled WGS sequence"/>
</dbReference>
<dbReference type="EMBL" id="KQ964662">
    <property type="protein sequence ID" value="KXN67079.1"/>
    <property type="molecule type" value="Genomic_DNA"/>
</dbReference>
<sequence length="581" mass="67454">MSQDNKSLKTSTINNDIQNSFLEILKNHIKDNKYTGHISAMKQYRSETGLEVSTNTMRNSIEILVKELGQEYAIIDSYIFRGRELNRNIKLKDRHLKCLKGYLIEDKYIGPAQANRKLNEETGLEVSNKTVLRALNGLRVKMGTDYVNLDLIKLKNKQLEERSKLKDSHIECLKKHLKEDNNIGPAQANRKLYEETGLDISKYVLGQTLIKLRKQTGVVNNVMRTVKDIESDQRIKLKEAHLECLKKYLIEDKYIGPTQANRKLHEETGLKASNNAVRNCLKKLRDGLGVEYSNLDLNLLKSKRIDERSKIKDSHLKCLKKYLSMDASIGTFQAKRMLHEETGLEVHDGAVRKALVMLKKEMDLDLQLAIKNGFKVNKRKPRVKLDNLHLEYFEKYLIKDKYITGATAMKKFYEETDLEISKTTAYNTLKKLRDEMGPEYDISNTLMVINREHNESIKLKYLHLECLKKYLKEDKYISPAEANKKLLGETGLEINKWTMSTALKKLRKEMGPEYYNLELSVVRDRQSENLSKLKNFHLNCLKNYLNENPSIKAQEARDKLCQETGLEMSIEYIRQVLKKLV</sequence>
<name>A0A137NWR3_CONC2</name>
<proteinExistence type="predicted"/>
<organism evidence="1 2">
    <name type="scientific">Conidiobolus coronatus (strain ATCC 28846 / CBS 209.66 / NRRL 28638)</name>
    <name type="common">Delacroixia coronata</name>
    <dbReference type="NCBI Taxonomy" id="796925"/>
    <lineage>
        <taxon>Eukaryota</taxon>
        <taxon>Fungi</taxon>
        <taxon>Fungi incertae sedis</taxon>
        <taxon>Zoopagomycota</taxon>
        <taxon>Entomophthoromycotina</taxon>
        <taxon>Entomophthoromycetes</taxon>
        <taxon>Entomophthorales</taxon>
        <taxon>Ancylistaceae</taxon>
        <taxon>Conidiobolus</taxon>
    </lineage>
</organism>
<protein>
    <submittedName>
        <fullName evidence="1">Uncharacterized protein</fullName>
    </submittedName>
</protein>
<gene>
    <name evidence="1" type="ORF">CONCODRAFT_80284</name>
</gene>